<dbReference type="EMBL" id="QSHQ01000071">
    <property type="protein sequence ID" value="RHC23237.1"/>
    <property type="molecule type" value="Genomic_DNA"/>
</dbReference>
<dbReference type="Proteomes" id="UP000285305">
    <property type="component" value="Unassembled WGS sequence"/>
</dbReference>
<gene>
    <name evidence="1" type="ORF">DW853_17880</name>
</gene>
<dbReference type="RefSeq" id="WP_117899935.1">
    <property type="nucleotide sequence ID" value="NZ_QSHQ01000071.1"/>
</dbReference>
<evidence type="ECO:0000313" key="2">
    <source>
        <dbReference type="Proteomes" id="UP000285305"/>
    </source>
</evidence>
<organism evidence="1 2">
    <name type="scientific">Bacteroides stercoris</name>
    <dbReference type="NCBI Taxonomy" id="46506"/>
    <lineage>
        <taxon>Bacteria</taxon>
        <taxon>Pseudomonadati</taxon>
        <taxon>Bacteroidota</taxon>
        <taxon>Bacteroidia</taxon>
        <taxon>Bacteroidales</taxon>
        <taxon>Bacteroidaceae</taxon>
        <taxon>Bacteroides</taxon>
    </lineage>
</organism>
<protein>
    <submittedName>
        <fullName evidence="1">Uncharacterized protein</fullName>
    </submittedName>
</protein>
<proteinExistence type="predicted"/>
<reference evidence="1 2" key="1">
    <citation type="submission" date="2018-08" db="EMBL/GenBank/DDBJ databases">
        <title>A genome reference for cultivated species of the human gut microbiota.</title>
        <authorList>
            <person name="Zou Y."/>
            <person name="Xue W."/>
            <person name="Luo G."/>
        </authorList>
    </citation>
    <scope>NUCLEOTIDE SEQUENCE [LARGE SCALE GENOMIC DNA]</scope>
    <source>
        <strain evidence="1 2">AM36-9BH</strain>
    </source>
</reference>
<evidence type="ECO:0000313" key="1">
    <source>
        <dbReference type="EMBL" id="RHC23237.1"/>
    </source>
</evidence>
<sequence length="77" mass="9296">MTDEQLEKYYDIKRKYNGCILKDSQCPLKDHCNGLVRNKCKEYVPSKYLWVIEDMIEGYHKIEEVEFIRKYINGDIT</sequence>
<accession>A0A413ZHK7</accession>
<name>A0A413ZHK7_BACSE</name>
<dbReference type="AlphaFoldDB" id="A0A413ZHK7"/>
<comment type="caution">
    <text evidence="1">The sequence shown here is derived from an EMBL/GenBank/DDBJ whole genome shotgun (WGS) entry which is preliminary data.</text>
</comment>